<feature type="domain" description="Nitroreductase" evidence="1">
    <location>
        <begin position="19"/>
        <end position="191"/>
    </location>
</feature>
<dbReference type="InterPro" id="IPR000415">
    <property type="entry name" value="Nitroreductase-like"/>
</dbReference>
<gene>
    <name evidence="2" type="ORF">J422_02779</name>
</gene>
<evidence type="ECO:0000259" key="1">
    <source>
        <dbReference type="Pfam" id="PF00881"/>
    </source>
</evidence>
<dbReference type="Pfam" id="PF00881">
    <property type="entry name" value="Nitroreductase"/>
    <property type="match status" value="1"/>
</dbReference>
<dbReference type="AlphaFoldDB" id="N6V261"/>
<name>N6V261_9EURY</name>
<proteinExistence type="predicted"/>
<dbReference type="PATRIC" id="fig|1069083.5.peg.545"/>
<dbReference type="Gene3D" id="3.40.109.10">
    <property type="entry name" value="NADH Oxidase"/>
    <property type="match status" value="1"/>
</dbReference>
<protein>
    <submittedName>
        <fullName evidence="2">SagB-type dehydrogenase domain-containing protein</fullName>
    </submittedName>
</protein>
<dbReference type="InterPro" id="IPR052544">
    <property type="entry name" value="Bacteriocin_Proc_Enz"/>
</dbReference>
<dbReference type="Proteomes" id="UP000053695">
    <property type="component" value="Unassembled WGS sequence"/>
</dbReference>
<keyword evidence="3" id="KW-1185">Reference proteome</keyword>
<accession>N6V261</accession>
<comment type="caution">
    <text evidence="2">The sequence shown here is derived from an EMBL/GenBank/DDBJ whole genome shotgun (WGS) entry which is preliminary data.</text>
</comment>
<evidence type="ECO:0000313" key="2">
    <source>
        <dbReference type="EMBL" id="ENN96368.1"/>
    </source>
</evidence>
<dbReference type="NCBIfam" id="TIGR03605">
    <property type="entry name" value="antibiot_sagB"/>
    <property type="match status" value="1"/>
</dbReference>
<dbReference type="InterPro" id="IPR029479">
    <property type="entry name" value="Nitroreductase"/>
</dbReference>
<dbReference type="PANTHER" id="PTHR43745">
    <property type="entry name" value="NITROREDUCTASE MJ1384-RELATED"/>
    <property type="match status" value="1"/>
</dbReference>
<dbReference type="SUPFAM" id="SSF55469">
    <property type="entry name" value="FMN-dependent nitroreductase-like"/>
    <property type="match status" value="1"/>
</dbReference>
<dbReference type="GO" id="GO:0016491">
    <property type="term" value="F:oxidoreductase activity"/>
    <property type="evidence" value="ECO:0007669"/>
    <property type="project" value="InterPro"/>
</dbReference>
<dbReference type="PANTHER" id="PTHR43745:SF2">
    <property type="entry name" value="NITROREDUCTASE MJ1384-RELATED"/>
    <property type="match status" value="1"/>
</dbReference>
<dbReference type="RefSeq" id="WP_004590616.1">
    <property type="nucleotide sequence ID" value="NZ_APMM01000017.1"/>
</dbReference>
<dbReference type="EMBL" id="APMM01000017">
    <property type="protein sequence ID" value="ENN96368.1"/>
    <property type="molecule type" value="Genomic_DNA"/>
</dbReference>
<sequence>MEILLPEIKNIKLNQLLIKRRSIRSFRDDPLTLEDLSNLLFAAYGITNNFGFRTVPSAGATFPLEIYVNIKNVIDVDEGVYKYIPERHSIVLHLSRDVSYDLAIASLNQMFIAEAPVVIIITADFYRTVKVYGNRGYRYVYMEAGSSYQNVYLMATALNLGTVAVGAFYDDKVKEILMIDEDPLILLPVGKPFKTV</sequence>
<dbReference type="OrthoDB" id="10206at2157"/>
<dbReference type="InterPro" id="IPR020051">
    <property type="entry name" value="SagB-type_dehydrogenase"/>
</dbReference>
<evidence type="ECO:0000313" key="3">
    <source>
        <dbReference type="Proteomes" id="UP000053695"/>
    </source>
</evidence>
<organism evidence="2 3">
    <name type="scientific">Methanocaldococcus villosus KIN24-T80</name>
    <dbReference type="NCBI Taxonomy" id="1069083"/>
    <lineage>
        <taxon>Archaea</taxon>
        <taxon>Methanobacteriati</taxon>
        <taxon>Methanobacteriota</taxon>
        <taxon>Methanomada group</taxon>
        <taxon>Methanococci</taxon>
        <taxon>Methanococcales</taxon>
        <taxon>Methanocaldococcaceae</taxon>
        <taxon>Methanocaldococcus</taxon>
    </lineage>
</organism>
<reference evidence="2 3" key="1">
    <citation type="journal article" date="2013" name="Genome Announc.">
        <title>Draft Genome Sequence of a Highly Flagellated, Fast-Swimming Archaeon, Methanocaldococcus villosus Strain KIN24-T80 (DSM 22612).</title>
        <authorList>
            <person name="Thennarasu S."/>
            <person name="Polireddy D."/>
            <person name="Antony A."/>
            <person name="Yada M.R."/>
            <person name="Algarawi S."/>
            <person name="Sivakumar N."/>
        </authorList>
    </citation>
    <scope>NUCLEOTIDE SEQUENCE [LARGE SCALE GENOMIC DNA]</scope>
    <source>
        <strain evidence="2 3">KIN24-T80</strain>
    </source>
</reference>
<dbReference type="CDD" id="cd02142">
    <property type="entry name" value="McbC_SagB-like_oxidoreductase"/>
    <property type="match status" value="1"/>
</dbReference>
<dbReference type="STRING" id="1069083.GCA_000371805_00107"/>